<evidence type="ECO:0000313" key="4">
    <source>
        <dbReference type="Proteomes" id="UP001304895"/>
    </source>
</evidence>
<comment type="caution">
    <text evidence="3">The sequence shown here is derived from an EMBL/GenBank/DDBJ whole genome shotgun (WGS) entry which is preliminary data.</text>
</comment>
<dbReference type="InterPro" id="IPR013087">
    <property type="entry name" value="Znf_C2H2_type"/>
</dbReference>
<evidence type="ECO:0000259" key="2">
    <source>
        <dbReference type="PROSITE" id="PS00028"/>
    </source>
</evidence>
<dbReference type="PANTHER" id="PTHR21354">
    <property type="entry name" value="ZINC FINGER PROTEIN 511"/>
    <property type="match status" value="1"/>
</dbReference>
<reference evidence="3" key="1">
    <citation type="journal article" date="2023" name="Mol. Phylogenet. Evol.">
        <title>Genome-scale phylogeny and comparative genomics of the fungal order Sordariales.</title>
        <authorList>
            <person name="Hensen N."/>
            <person name="Bonometti L."/>
            <person name="Westerberg I."/>
            <person name="Brannstrom I.O."/>
            <person name="Guillou S."/>
            <person name="Cros-Aarteil S."/>
            <person name="Calhoun S."/>
            <person name="Haridas S."/>
            <person name="Kuo A."/>
            <person name="Mondo S."/>
            <person name="Pangilinan J."/>
            <person name="Riley R."/>
            <person name="LaButti K."/>
            <person name="Andreopoulos B."/>
            <person name="Lipzen A."/>
            <person name="Chen C."/>
            <person name="Yan M."/>
            <person name="Daum C."/>
            <person name="Ng V."/>
            <person name="Clum A."/>
            <person name="Steindorff A."/>
            <person name="Ohm R.A."/>
            <person name="Martin F."/>
            <person name="Silar P."/>
            <person name="Natvig D.O."/>
            <person name="Lalanne C."/>
            <person name="Gautier V."/>
            <person name="Ament-Velasquez S.L."/>
            <person name="Kruys A."/>
            <person name="Hutchinson M.I."/>
            <person name="Powell A.J."/>
            <person name="Barry K."/>
            <person name="Miller A.N."/>
            <person name="Grigoriev I.V."/>
            <person name="Debuchy R."/>
            <person name="Gladieux P."/>
            <person name="Hiltunen Thoren M."/>
            <person name="Johannesson H."/>
        </authorList>
    </citation>
    <scope>NUCLEOTIDE SEQUENCE</scope>
    <source>
        <strain evidence="3">CBS 123565</strain>
    </source>
</reference>
<reference evidence="3" key="2">
    <citation type="submission" date="2023-05" db="EMBL/GenBank/DDBJ databases">
        <authorList>
            <consortium name="Lawrence Berkeley National Laboratory"/>
            <person name="Steindorff A."/>
            <person name="Hensen N."/>
            <person name="Bonometti L."/>
            <person name="Westerberg I."/>
            <person name="Brannstrom I.O."/>
            <person name="Guillou S."/>
            <person name="Cros-Aarteil S."/>
            <person name="Calhoun S."/>
            <person name="Haridas S."/>
            <person name="Kuo A."/>
            <person name="Mondo S."/>
            <person name="Pangilinan J."/>
            <person name="Riley R."/>
            <person name="Labutti K."/>
            <person name="Andreopoulos B."/>
            <person name="Lipzen A."/>
            <person name="Chen C."/>
            <person name="Yanf M."/>
            <person name="Daum C."/>
            <person name="Ng V."/>
            <person name="Clum A."/>
            <person name="Ohm R."/>
            <person name="Martin F."/>
            <person name="Silar P."/>
            <person name="Natvig D."/>
            <person name="Lalanne C."/>
            <person name="Gautier V."/>
            <person name="Ament-Velasquez S.L."/>
            <person name="Kruys A."/>
            <person name="Hutchinson M.I."/>
            <person name="Powell A.J."/>
            <person name="Barry K."/>
            <person name="Miller A.N."/>
            <person name="Grigoriev I.V."/>
            <person name="Debuchy R."/>
            <person name="Gladieux P."/>
            <person name="Thoren M.H."/>
            <person name="Johannesson H."/>
        </authorList>
    </citation>
    <scope>NUCLEOTIDE SEQUENCE</scope>
    <source>
        <strain evidence="3">CBS 123565</strain>
    </source>
</reference>
<feature type="compositionally biased region" description="Low complexity" evidence="1">
    <location>
        <begin position="208"/>
        <end position="218"/>
    </location>
</feature>
<evidence type="ECO:0000313" key="3">
    <source>
        <dbReference type="EMBL" id="KAK4135412.1"/>
    </source>
</evidence>
<gene>
    <name evidence="3" type="ORF">BT67DRAFT_441068</name>
</gene>
<dbReference type="EMBL" id="MU853406">
    <property type="protein sequence ID" value="KAK4135412.1"/>
    <property type="molecule type" value="Genomic_DNA"/>
</dbReference>
<keyword evidence="4" id="KW-1185">Reference proteome</keyword>
<feature type="domain" description="C2H2-type" evidence="2">
    <location>
        <begin position="97"/>
        <end position="118"/>
    </location>
</feature>
<feature type="compositionally biased region" description="Basic and acidic residues" evidence="1">
    <location>
        <begin position="28"/>
        <end position="45"/>
    </location>
</feature>
<dbReference type="Proteomes" id="UP001304895">
    <property type="component" value="Unassembled WGS sequence"/>
</dbReference>
<dbReference type="Gene3D" id="3.30.160.60">
    <property type="entry name" value="Classic Zinc Finger"/>
    <property type="match status" value="1"/>
</dbReference>
<dbReference type="PANTHER" id="PTHR21354:SF0">
    <property type="entry name" value="ZINC FINGER PROTEIN 511"/>
    <property type="match status" value="1"/>
</dbReference>
<feature type="compositionally biased region" description="Basic residues" evidence="1">
    <location>
        <begin position="260"/>
        <end position="270"/>
    </location>
</feature>
<dbReference type="AlphaFoldDB" id="A0AAN6ZEI3"/>
<accession>A0AAN6ZEI3</accession>
<name>A0AAN6ZEI3_9PEZI</name>
<feature type="region of interest" description="Disordered" evidence="1">
    <location>
        <begin position="182"/>
        <end position="270"/>
    </location>
</feature>
<dbReference type="SMART" id="SM00355">
    <property type="entry name" value="ZnF_C2H2"/>
    <property type="match status" value="2"/>
</dbReference>
<feature type="region of interest" description="Disordered" evidence="1">
    <location>
        <begin position="1"/>
        <end position="47"/>
    </location>
</feature>
<protein>
    <recommendedName>
        <fullName evidence="2">C2H2-type domain-containing protein</fullName>
    </recommendedName>
</protein>
<feature type="compositionally biased region" description="Polar residues" evidence="1">
    <location>
        <begin position="245"/>
        <end position="254"/>
    </location>
</feature>
<evidence type="ECO:0000256" key="1">
    <source>
        <dbReference type="SAM" id="MobiDB-lite"/>
    </source>
</evidence>
<sequence>MKRSREPEEASPEEPPSAIPGGTIPSENDNRKGKSKSVRNDDREMSQPAAKITELDPSANANGIQMSCSLPPHKDPVIFSSYDEYETHYRDQHTNRCLVCRKNFPSAYLLGLHIEETHDSFAMVRRERGERTYSCFVEGCDRKCSTPQKRKMHLIDKHMYPKNFFFAITREGIDGRRSLLQERRRRGSSAAAMPHLTDSSQERGRGQDAGAAARSAESGDTHPPADSGRKSPEQQPDQAMDDLSSAMSSLQFVPSSIRFGRGRRAGFARQ</sequence>
<dbReference type="PROSITE" id="PS00028">
    <property type="entry name" value="ZINC_FINGER_C2H2_1"/>
    <property type="match status" value="1"/>
</dbReference>
<dbReference type="InterPro" id="IPR039258">
    <property type="entry name" value="ZNF511"/>
</dbReference>
<proteinExistence type="predicted"/>
<organism evidence="3 4">
    <name type="scientific">Trichocladium antarcticum</name>
    <dbReference type="NCBI Taxonomy" id="1450529"/>
    <lineage>
        <taxon>Eukaryota</taxon>
        <taxon>Fungi</taxon>
        <taxon>Dikarya</taxon>
        <taxon>Ascomycota</taxon>
        <taxon>Pezizomycotina</taxon>
        <taxon>Sordariomycetes</taxon>
        <taxon>Sordariomycetidae</taxon>
        <taxon>Sordariales</taxon>
        <taxon>Chaetomiaceae</taxon>
        <taxon>Trichocladium</taxon>
    </lineage>
</organism>